<evidence type="ECO:0000259" key="2">
    <source>
        <dbReference type="Pfam" id="PF00046"/>
    </source>
</evidence>
<keyword evidence="1" id="KW-0371">Homeobox</keyword>
<organism evidence="3 4">
    <name type="scientific">Candidula unifasciata</name>
    <dbReference type="NCBI Taxonomy" id="100452"/>
    <lineage>
        <taxon>Eukaryota</taxon>
        <taxon>Metazoa</taxon>
        <taxon>Spiralia</taxon>
        <taxon>Lophotrochozoa</taxon>
        <taxon>Mollusca</taxon>
        <taxon>Gastropoda</taxon>
        <taxon>Heterobranchia</taxon>
        <taxon>Euthyneura</taxon>
        <taxon>Panpulmonata</taxon>
        <taxon>Eupulmonata</taxon>
        <taxon>Stylommatophora</taxon>
        <taxon>Helicina</taxon>
        <taxon>Helicoidea</taxon>
        <taxon>Geomitridae</taxon>
        <taxon>Candidula</taxon>
    </lineage>
</organism>
<name>A0A8S3YH53_9EUPU</name>
<comment type="subcellular location">
    <subcellularLocation>
        <location evidence="1">Nucleus</location>
    </subcellularLocation>
</comment>
<protein>
    <recommendedName>
        <fullName evidence="2">Homeobox domain-containing protein</fullName>
    </recommendedName>
</protein>
<dbReference type="GO" id="GO:0003677">
    <property type="term" value="F:DNA binding"/>
    <property type="evidence" value="ECO:0007669"/>
    <property type="project" value="UniProtKB-KW"/>
</dbReference>
<gene>
    <name evidence="3" type="ORF">CUNI_LOCUS2081</name>
</gene>
<feature type="domain" description="Homeobox" evidence="2">
    <location>
        <begin position="31"/>
        <end position="69"/>
    </location>
</feature>
<dbReference type="Pfam" id="PF00046">
    <property type="entry name" value="Homeodomain"/>
    <property type="match status" value="1"/>
</dbReference>
<keyword evidence="4" id="KW-1185">Reference proteome</keyword>
<dbReference type="Proteomes" id="UP000678393">
    <property type="component" value="Unassembled WGS sequence"/>
</dbReference>
<feature type="non-terminal residue" evidence="3">
    <location>
        <position position="69"/>
    </location>
</feature>
<sequence>MENEPNSPTVVSNGLPGIQALLSPSSQLPRLDEDQLKCLESNFQKNRNPSDLDIAIIAAEVGLEETPVR</sequence>
<comment type="caution">
    <text evidence="3">The sequence shown here is derived from an EMBL/GenBank/DDBJ whole genome shotgun (WGS) entry which is preliminary data.</text>
</comment>
<keyword evidence="1" id="KW-0539">Nucleus</keyword>
<dbReference type="Gene3D" id="1.10.10.60">
    <property type="entry name" value="Homeodomain-like"/>
    <property type="match status" value="1"/>
</dbReference>
<keyword evidence="1" id="KW-0238">DNA-binding</keyword>
<reference evidence="3" key="1">
    <citation type="submission" date="2021-04" db="EMBL/GenBank/DDBJ databases">
        <authorList>
            <consortium name="Molecular Ecology Group"/>
        </authorList>
    </citation>
    <scope>NUCLEOTIDE SEQUENCE</scope>
</reference>
<dbReference type="GO" id="GO:0005634">
    <property type="term" value="C:nucleus"/>
    <property type="evidence" value="ECO:0007669"/>
    <property type="project" value="UniProtKB-SubCell"/>
</dbReference>
<evidence type="ECO:0000313" key="3">
    <source>
        <dbReference type="EMBL" id="CAG5116523.1"/>
    </source>
</evidence>
<dbReference type="InterPro" id="IPR009057">
    <property type="entry name" value="Homeodomain-like_sf"/>
</dbReference>
<accession>A0A8S3YH53</accession>
<dbReference type="EMBL" id="CAJHNH020000269">
    <property type="protein sequence ID" value="CAG5116523.1"/>
    <property type="molecule type" value="Genomic_DNA"/>
</dbReference>
<dbReference type="SUPFAM" id="SSF46689">
    <property type="entry name" value="Homeodomain-like"/>
    <property type="match status" value="1"/>
</dbReference>
<dbReference type="OrthoDB" id="6159439at2759"/>
<dbReference type="InterPro" id="IPR001356">
    <property type="entry name" value="HD"/>
</dbReference>
<evidence type="ECO:0000313" key="4">
    <source>
        <dbReference type="Proteomes" id="UP000678393"/>
    </source>
</evidence>
<dbReference type="AlphaFoldDB" id="A0A8S3YH53"/>
<proteinExistence type="predicted"/>
<evidence type="ECO:0000256" key="1">
    <source>
        <dbReference type="RuleBase" id="RU000682"/>
    </source>
</evidence>